<dbReference type="EMBL" id="FOVR01000006">
    <property type="protein sequence ID" value="SFO44524.1"/>
    <property type="molecule type" value="Genomic_DNA"/>
</dbReference>
<dbReference type="Proteomes" id="UP000199236">
    <property type="component" value="Unassembled WGS sequence"/>
</dbReference>
<dbReference type="PANTHER" id="PTHR11927">
    <property type="entry name" value="GALACTOSIDE 2-L-FUCOSYLTRANSFERASE"/>
    <property type="match status" value="1"/>
</dbReference>
<dbReference type="STRING" id="655353.SAMN04488056_10688"/>
<sequence>MQATSNSPELDKVIVTKLQGGLGNILFQYLAGLALAHKHDCPLYCAQDGGIMHQSGLELVGIKPDYIELPDALMRRSRRKKDRRLGDHFRTMLGLWPLKPVTEPHFHYWSGFENLSKGILLSGYWQSPRYFASLVDQLAEIIKLQPILETCDPALVSQLTGNNTVSVHIRRGDFLKNPEALAVHGIVEADYYDRAREQLERDHQPDLYCIFSDAPEAAKDMLSHWDRTLFIEGNNQQQDLALMSCCRHNIIANSSFSWWGAMLNQSGDKQVLAPKNWFSPEALKRRSVADLFPEGWLTI</sequence>
<evidence type="ECO:0000256" key="2">
    <source>
        <dbReference type="ARBA" id="ARBA00022679"/>
    </source>
</evidence>
<proteinExistence type="predicted"/>
<dbReference type="CDD" id="cd11301">
    <property type="entry name" value="Fut1_Fut2_like"/>
    <property type="match status" value="1"/>
</dbReference>
<keyword evidence="1" id="KW-0328">Glycosyltransferase</keyword>
<protein>
    <submittedName>
        <fullName evidence="3">Glycosyl transferase family 11</fullName>
    </submittedName>
</protein>
<gene>
    <name evidence="3" type="ORF">SAMN04488056_10688</name>
</gene>
<reference evidence="3 4" key="1">
    <citation type="submission" date="2016-10" db="EMBL/GenBank/DDBJ databases">
        <authorList>
            <person name="de Groot N.N."/>
        </authorList>
    </citation>
    <scope>NUCLEOTIDE SEQUENCE [LARGE SCALE GENOMIC DNA]</scope>
    <source>
        <strain evidence="3 4">CGMCC 1.9157</strain>
    </source>
</reference>
<dbReference type="PANTHER" id="PTHR11927:SF9">
    <property type="entry name" value="L-FUCOSYLTRANSFERASE"/>
    <property type="match status" value="1"/>
</dbReference>
<dbReference type="AlphaFoldDB" id="A0A1I5H8C6"/>
<dbReference type="GO" id="GO:0016020">
    <property type="term" value="C:membrane"/>
    <property type="evidence" value="ECO:0007669"/>
    <property type="project" value="InterPro"/>
</dbReference>
<evidence type="ECO:0000313" key="3">
    <source>
        <dbReference type="EMBL" id="SFO44524.1"/>
    </source>
</evidence>
<accession>A0A1I5H8C6</accession>
<keyword evidence="2 3" id="KW-0808">Transferase</keyword>
<dbReference type="RefSeq" id="WP_175528057.1">
    <property type="nucleotide sequence ID" value="NZ_FOVR01000006.1"/>
</dbReference>
<dbReference type="GO" id="GO:0005975">
    <property type="term" value="P:carbohydrate metabolic process"/>
    <property type="evidence" value="ECO:0007669"/>
    <property type="project" value="InterPro"/>
</dbReference>
<organism evidence="3 4">
    <name type="scientific">Cohaesibacter marisflavi</name>
    <dbReference type="NCBI Taxonomy" id="655353"/>
    <lineage>
        <taxon>Bacteria</taxon>
        <taxon>Pseudomonadati</taxon>
        <taxon>Pseudomonadota</taxon>
        <taxon>Alphaproteobacteria</taxon>
        <taxon>Hyphomicrobiales</taxon>
        <taxon>Cohaesibacteraceae</taxon>
    </lineage>
</organism>
<evidence type="ECO:0000313" key="4">
    <source>
        <dbReference type="Proteomes" id="UP000199236"/>
    </source>
</evidence>
<keyword evidence="4" id="KW-1185">Reference proteome</keyword>
<evidence type="ECO:0000256" key="1">
    <source>
        <dbReference type="ARBA" id="ARBA00022676"/>
    </source>
</evidence>
<dbReference type="InterPro" id="IPR002516">
    <property type="entry name" value="Glyco_trans_11"/>
</dbReference>
<dbReference type="Pfam" id="PF01531">
    <property type="entry name" value="Glyco_transf_11"/>
    <property type="match status" value="1"/>
</dbReference>
<dbReference type="GO" id="GO:0008107">
    <property type="term" value="F:galactoside 2-alpha-L-fucosyltransferase activity"/>
    <property type="evidence" value="ECO:0007669"/>
    <property type="project" value="InterPro"/>
</dbReference>
<name>A0A1I5H8C6_9HYPH</name>